<name>A0A9P2RZV6_BARTA</name>
<comment type="caution">
    <text evidence="1">The sequence shown here is derived from an EMBL/GenBank/DDBJ whole genome shotgun (WGS) entry which is preliminary data.</text>
</comment>
<reference evidence="1 2" key="1">
    <citation type="submission" date="2012-03" db="EMBL/GenBank/DDBJ databases">
        <title>The Genome Sequence of Bartonella taylorii 8TBB.</title>
        <authorList>
            <consortium name="The Broad Institute Genome Sequencing Platform"/>
            <consortium name="The Broad Institute Genome Sequencing Center for Infectious Disease"/>
            <person name="Feldgarden M."/>
            <person name="Kirby J."/>
            <person name="Kosoy M."/>
            <person name="Birtles R."/>
            <person name="Probert W.S."/>
            <person name="Chiaraviglio L."/>
            <person name="Young S.K."/>
            <person name="Zeng Q."/>
            <person name="Gargeya S."/>
            <person name="Fitzgerald M."/>
            <person name="Haas B."/>
            <person name="Abouelleil A."/>
            <person name="Alvarado L."/>
            <person name="Arachchi H.M."/>
            <person name="Berlin A."/>
            <person name="Chapman S.B."/>
            <person name="Gearin G."/>
            <person name="Goldberg J."/>
            <person name="Griggs A."/>
            <person name="Gujja S."/>
            <person name="Hansen M."/>
            <person name="Heiman D."/>
            <person name="Howarth C."/>
            <person name="Larimer J."/>
            <person name="Lui A."/>
            <person name="MacDonald P.J.P."/>
            <person name="McCowen C."/>
            <person name="Montmayeur A."/>
            <person name="Murphy C."/>
            <person name="Neiman D."/>
            <person name="Pearson M."/>
            <person name="Priest M."/>
            <person name="Roberts A."/>
            <person name="Saif S."/>
            <person name="Shea T."/>
            <person name="Sisk P."/>
            <person name="Stolte C."/>
            <person name="Sykes S."/>
            <person name="Wortman J."/>
            <person name="Nusbaum C."/>
            <person name="Birren B."/>
        </authorList>
    </citation>
    <scope>NUCLEOTIDE SEQUENCE [LARGE SCALE GENOMIC DNA]</scope>
    <source>
        <strain evidence="1 2">8TBB</strain>
    </source>
</reference>
<dbReference type="OrthoDB" id="7923097at2"/>
<dbReference type="Proteomes" id="UP000002648">
    <property type="component" value="Unassembled WGS sequence"/>
</dbReference>
<dbReference type="EMBL" id="AIMD01000024">
    <property type="protein sequence ID" value="EJF95912.1"/>
    <property type="molecule type" value="Genomic_DNA"/>
</dbReference>
<gene>
    <name evidence="1" type="ORF">ME9_00755</name>
</gene>
<dbReference type="AlphaFoldDB" id="A0A9P2RZV6"/>
<organism evidence="1 2">
    <name type="scientific">Bartonella taylorii 8TBB</name>
    <dbReference type="NCBI Taxonomy" id="1094560"/>
    <lineage>
        <taxon>Bacteria</taxon>
        <taxon>Pseudomonadati</taxon>
        <taxon>Pseudomonadota</taxon>
        <taxon>Alphaproteobacteria</taxon>
        <taxon>Hyphomicrobiales</taxon>
        <taxon>Bartonellaceae</taxon>
        <taxon>Bartonella</taxon>
    </lineage>
</organism>
<keyword evidence="2" id="KW-1185">Reference proteome</keyword>
<evidence type="ECO:0000313" key="2">
    <source>
        <dbReference type="Proteomes" id="UP000002648"/>
    </source>
</evidence>
<sequence>MKSVFYFLLSLFLFLSVAKQILAFEPAIIQKAELSRLVVDVNSAVKNGNFASISAYMPDRLYKEMARRLKTTEDNLRHSFLQQVRVQFESLPDGAYLLDETNIDYLQTDKGTFYALIPTTLEMKDRIIQYKTLAIFDKTQWYLIYGGQKTLQNPVFLEIYPDFNGVNLPKETIIKK</sequence>
<protein>
    <submittedName>
        <fullName evidence="1">Uncharacterized protein</fullName>
    </submittedName>
</protein>
<accession>A0A9P2RZV6</accession>
<evidence type="ECO:0000313" key="1">
    <source>
        <dbReference type="EMBL" id="EJF95912.1"/>
    </source>
</evidence>
<proteinExistence type="predicted"/>
<dbReference type="RefSeq" id="WP_004859261.1">
    <property type="nucleotide sequence ID" value="NZ_JH725051.1"/>
</dbReference>